<keyword evidence="1" id="KW-0812">Transmembrane</keyword>
<feature type="transmembrane region" description="Helical" evidence="1">
    <location>
        <begin position="28"/>
        <end position="43"/>
    </location>
</feature>
<sequence length="180" mass="20442">MKNRKSPITALLWSFVMSGFGQLYNRDYVIGFALLVFEVLLNLKSNLNLALKYTFQGHFLLAHQVTNFEWGLFYPSLWAFSMWQAYHHAKEINTDQGSSANIGLTGMFLGMVVGMNVGLIIGTNKMRLFHMDNNVFASPVINGLFFGMIGALTGTFIQKKWRRKNNHTIVNCQFPYSLSA</sequence>
<feature type="transmembrane region" description="Helical" evidence="1">
    <location>
        <begin position="102"/>
        <end position="123"/>
    </location>
</feature>
<dbReference type="Proteomes" id="UP001281447">
    <property type="component" value="Unassembled WGS sequence"/>
</dbReference>
<protein>
    <submittedName>
        <fullName evidence="2">Uncharacterized protein</fullName>
    </submittedName>
</protein>
<keyword evidence="3" id="KW-1185">Reference proteome</keyword>
<organism evidence="2 3">
    <name type="scientific">Tigheibacillus halophilus</name>
    <dbReference type="NCBI Taxonomy" id="361280"/>
    <lineage>
        <taxon>Bacteria</taxon>
        <taxon>Bacillati</taxon>
        <taxon>Bacillota</taxon>
        <taxon>Bacilli</taxon>
        <taxon>Bacillales</taxon>
        <taxon>Bacillaceae</taxon>
        <taxon>Tigheibacillus</taxon>
    </lineage>
</organism>
<evidence type="ECO:0000256" key="1">
    <source>
        <dbReference type="SAM" id="Phobius"/>
    </source>
</evidence>
<name>A0ABU5C1V6_9BACI</name>
<keyword evidence="1" id="KW-1133">Transmembrane helix</keyword>
<reference evidence="2 3" key="1">
    <citation type="submission" date="2023-10" db="EMBL/GenBank/DDBJ databases">
        <title>Virgibacillus halophilus 5B73C genome.</title>
        <authorList>
            <person name="Miliotis G."/>
            <person name="Sengupta P."/>
            <person name="Hameed A."/>
            <person name="Chuvochina M."/>
            <person name="Mcdonagh F."/>
            <person name="Simpson A.C."/>
            <person name="Singh N.K."/>
            <person name="Rekha P.D."/>
            <person name="Raman K."/>
            <person name="Hugenholtz P."/>
            <person name="Venkateswaran K."/>
        </authorList>
    </citation>
    <scope>NUCLEOTIDE SEQUENCE [LARGE SCALE GENOMIC DNA]</scope>
    <source>
        <strain evidence="2 3">5B73C</strain>
    </source>
</reference>
<dbReference type="EMBL" id="JAWDIP010000003">
    <property type="protein sequence ID" value="MDY0393287.1"/>
    <property type="molecule type" value="Genomic_DNA"/>
</dbReference>
<evidence type="ECO:0000313" key="2">
    <source>
        <dbReference type="EMBL" id="MDY0393287.1"/>
    </source>
</evidence>
<accession>A0ABU5C1V6</accession>
<proteinExistence type="predicted"/>
<evidence type="ECO:0000313" key="3">
    <source>
        <dbReference type="Proteomes" id="UP001281447"/>
    </source>
</evidence>
<gene>
    <name evidence="2" type="ORF">RWE15_01145</name>
</gene>
<comment type="caution">
    <text evidence="2">The sequence shown here is derived from an EMBL/GenBank/DDBJ whole genome shotgun (WGS) entry which is preliminary data.</text>
</comment>
<keyword evidence="1" id="KW-0472">Membrane</keyword>
<feature type="transmembrane region" description="Helical" evidence="1">
    <location>
        <begin position="135"/>
        <end position="157"/>
    </location>
</feature>